<evidence type="ECO:0000259" key="7">
    <source>
        <dbReference type="PROSITE" id="PS50151"/>
    </source>
</evidence>
<dbReference type="NCBIfam" id="NF001824">
    <property type="entry name" value="PRK00558.1-5"/>
    <property type="match status" value="1"/>
</dbReference>
<dbReference type="InterPro" id="IPR010994">
    <property type="entry name" value="RuvA_2-like"/>
</dbReference>
<comment type="function">
    <text evidence="6">The UvrABC repair system catalyzes the recognition and processing of DNA lesions. UvrC both incises the 5' and 3' sides of the lesion. The N-terminal half is responsible for the 3' incision and the C-terminal half is responsible for the 5' incision.</text>
</comment>
<dbReference type="SUPFAM" id="SSF82771">
    <property type="entry name" value="GIY-YIG endonuclease"/>
    <property type="match status" value="1"/>
</dbReference>
<protein>
    <recommendedName>
        <fullName evidence="6">UvrABC system protein C</fullName>
        <shortName evidence="6">Protein UvrC</shortName>
    </recommendedName>
    <alternativeName>
        <fullName evidence="6">Excinuclease ABC subunit C</fullName>
    </alternativeName>
</protein>
<dbReference type="PANTHER" id="PTHR30562">
    <property type="entry name" value="UVRC/OXIDOREDUCTASE"/>
    <property type="match status" value="1"/>
</dbReference>
<dbReference type="InterPro" id="IPR000305">
    <property type="entry name" value="GIY-YIG_endonuc"/>
</dbReference>
<dbReference type="GO" id="GO:0009381">
    <property type="term" value="F:excinuclease ABC activity"/>
    <property type="evidence" value="ECO:0007669"/>
    <property type="project" value="UniProtKB-UniRule"/>
</dbReference>
<dbReference type="GO" id="GO:0005737">
    <property type="term" value="C:cytoplasm"/>
    <property type="evidence" value="ECO:0007669"/>
    <property type="project" value="UniProtKB-SubCell"/>
</dbReference>
<dbReference type="Proteomes" id="UP000469523">
    <property type="component" value="Unassembled WGS sequence"/>
</dbReference>
<evidence type="ECO:0000256" key="1">
    <source>
        <dbReference type="ARBA" id="ARBA00022490"/>
    </source>
</evidence>
<name>A0A6N7XJ48_9FIRM</name>
<dbReference type="HAMAP" id="MF_00203">
    <property type="entry name" value="UvrC"/>
    <property type="match status" value="1"/>
</dbReference>
<dbReference type="InterPro" id="IPR001162">
    <property type="entry name" value="UvrC_RNase_H_dom"/>
</dbReference>
<dbReference type="InterPro" id="IPR035901">
    <property type="entry name" value="GIY-YIG_endonuc_sf"/>
</dbReference>
<keyword evidence="1 6" id="KW-0963">Cytoplasm</keyword>
<proteinExistence type="inferred from homology"/>
<dbReference type="InterPro" id="IPR038476">
    <property type="entry name" value="UvrC_RNase_H_dom_sf"/>
</dbReference>
<dbReference type="Gene3D" id="3.30.420.340">
    <property type="entry name" value="UvrC, RNAse H endonuclease domain"/>
    <property type="match status" value="1"/>
</dbReference>
<evidence type="ECO:0000313" key="10">
    <source>
        <dbReference type="EMBL" id="MSU00782.1"/>
    </source>
</evidence>
<feature type="domain" description="UvrC family homology region profile" evidence="9">
    <location>
        <begin position="257"/>
        <end position="498"/>
    </location>
</feature>
<dbReference type="InterPro" id="IPR003583">
    <property type="entry name" value="Hlx-hairpin-Hlx_DNA-bd_motif"/>
</dbReference>
<keyword evidence="2 6" id="KW-0227">DNA damage</keyword>
<dbReference type="AlphaFoldDB" id="A0A6N7XJ48"/>
<feature type="domain" description="UVR" evidence="7">
    <location>
        <begin position="205"/>
        <end position="240"/>
    </location>
</feature>
<dbReference type="EMBL" id="VUNQ01000007">
    <property type="protein sequence ID" value="MSU00782.1"/>
    <property type="molecule type" value="Genomic_DNA"/>
</dbReference>
<keyword evidence="3 6" id="KW-0228">DNA excision</keyword>
<dbReference type="SUPFAM" id="SSF46600">
    <property type="entry name" value="C-terminal UvrC-binding domain of UvrB"/>
    <property type="match status" value="1"/>
</dbReference>
<dbReference type="NCBIfam" id="TIGR00194">
    <property type="entry name" value="uvrC"/>
    <property type="match status" value="1"/>
</dbReference>
<dbReference type="InterPro" id="IPR047296">
    <property type="entry name" value="GIY-YIG_UvrC_Cho"/>
</dbReference>
<dbReference type="SMART" id="SM00278">
    <property type="entry name" value="HhH1"/>
    <property type="match status" value="2"/>
</dbReference>
<dbReference type="Gene3D" id="3.40.1440.10">
    <property type="entry name" value="GIY-YIG endonuclease"/>
    <property type="match status" value="1"/>
</dbReference>
<organism evidence="10 11">
    <name type="scientific">Tissierella pigra</name>
    <dbReference type="NCBI Taxonomy" id="2607614"/>
    <lineage>
        <taxon>Bacteria</taxon>
        <taxon>Bacillati</taxon>
        <taxon>Bacillota</taxon>
        <taxon>Tissierellia</taxon>
        <taxon>Tissierellales</taxon>
        <taxon>Tissierellaceae</taxon>
        <taxon>Tissierella</taxon>
    </lineage>
</organism>
<dbReference type="Gene3D" id="1.10.150.20">
    <property type="entry name" value="5' to 3' exonuclease, C-terminal subdomain"/>
    <property type="match status" value="1"/>
</dbReference>
<dbReference type="InterPro" id="IPR004791">
    <property type="entry name" value="UvrC"/>
</dbReference>
<evidence type="ECO:0000256" key="4">
    <source>
        <dbReference type="ARBA" id="ARBA00022881"/>
    </source>
</evidence>
<dbReference type="Pfam" id="PF02151">
    <property type="entry name" value="UVR"/>
    <property type="match status" value="1"/>
</dbReference>
<keyword evidence="6" id="KW-0742">SOS response</keyword>
<keyword evidence="5 6" id="KW-0234">DNA repair</keyword>
<dbReference type="Gene3D" id="4.10.860.10">
    <property type="entry name" value="UVR domain"/>
    <property type="match status" value="1"/>
</dbReference>
<dbReference type="PROSITE" id="PS50165">
    <property type="entry name" value="UVRC"/>
    <property type="match status" value="1"/>
</dbReference>
<evidence type="ECO:0000256" key="3">
    <source>
        <dbReference type="ARBA" id="ARBA00022769"/>
    </source>
</evidence>
<keyword evidence="4 6" id="KW-0267">Excision nuclease</keyword>
<dbReference type="GO" id="GO:0009432">
    <property type="term" value="P:SOS response"/>
    <property type="evidence" value="ECO:0007669"/>
    <property type="project" value="UniProtKB-UniRule"/>
</dbReference>
<evidence type="ECO:0000256" key="2">
    <source>
        <dbReference type="ARBA" id="ARBA00022763"/>
    </source>
</evidence>
<dbReference type="PROSITE" id="PS50151">
    <property type="entry name" value="UVR"/>
    <property type="match status" value="1"/>
</dbReference>
<dbReference type="Pfam" id="PF01541">
    <property type="entry name" value="GIY-YIG"/>
    <property type="match status" value="1"/>
</dbReference>
<dbReference type="Pfam" id="PF22920">
    <property type="entry name" value="UvrC_RNaseH"/>
    <property type="match status" value="1"/>
</dbReference>
<dbReference type="CDD" id="cd10434">
    <property type="entry name" value="GIY-YIG_UvrC_Cho"/>
    <property type="match status" value="1"/>
</dbReference>
<dbReference type="PANTHER" id="PTHR30562:SF1">
    <property type="entry name" value="UVRABC SYSTEM PROTEIN C"/>
    <property type="match status" value="1"/>
</dbReference>
<comment type="similarity">
    <text evidence="6">Belongs to the UvrC family.</text>
</comment>
<evidence type="ECO:0000259" key="8">
    <source>
        <dbReference type="PROSITE" id="PS50164"/>
    </source>
</evidence>
<dbReference type="Pfam" id="PF14520">
    <property type="entry name" value="HHH_5"/>
    <property type="match status" value="1"/>
</dbReference>
<accession>A0A6N7XJ48</accession>
<keyword evidence="11" id="KW-1185">Reference proteome</keyword>
<feature type="domain" description="GIY-YIG" evidence="8">
    <location>
        <begin position="13"/>
        <end position="92"/>
    </location>
</feature>
<comment type="caution">
    <text evidence="10">The sequence shown here is derived from an EMBL/GenBank/DDBJ whole genome shotgun (WGS) entry which is preliminary data.</text>
</comment>
<dbReference type="InterPro" id="IPR050066">
    <property type="entry name" value="UvrABC_protein_C"/>
</dbReference>
<dbReference type="GO" id="GO:0009380">
    <property type="term" value="C:excinuclease repair complex"/>
    <property type="evidence" value="ECO:0007669"/>
    <property type="project" value="InterPro"/>
</dbReference>
<gene>
    <name evidence="6 10" type="primary">uvrC</name>
    <name evidence="10" type="ORF">FYJ83_04780</name>
</gene>
<dbReference type="SUPFAM" id="SSF47781">
    <property type="entry name" value="RuvA domain 2-like"/>
    <property type="match status" value="1"/>
</dbReference>
<dbReference type="PROSITE" id="PS50164">
    <property type="entry name" value="GIY_YIG"/>
    <property type="match status" value="1"/>
</dbReference>
<dbReference type="Pfam" id="PF08459">
    <property type="entry name" value="UvrC_RNaseH_dom"/>
    <property type="match status" value="1"/>
</dbReference>
<sequence length="625" mass="72690">MFDIEEELKKLPDKPGVYIMKDKNEEIIYVGKAISLRKRVRQYFQSGKNNPPKVNAMVKHIFEFEYIMVDNEVEALILEANLIKKHKPKYNILLRDDKQYPYIKVTLNEKYPRVMKTRQVLKDGGRYFGPYPSVYAVNDVIEILRNIYPLRTCNRNLSSYTKKTRPCLNFYMGRCLGPCQGENVNEEQYMGMVNEVLMYLNGKEDKLIGIIEDKMKEASKNLDFEEAAKYRDQINSLNLLHEKQKIESTTNLVDQDIIGMARGIKEVCIQIFFIRNGKIVGREHFILEDTFEEDRKEILSSFIKQFYIGASYIPREIIIEEEIQDMEAISKWLGEKKGTKINILIPKRGDKVGLIDMVRKNALDMLNKYGDRFLKKAIENQKALEELKNTLGISNDLNRIEAFDISNISGVESVGSMVVFEKGESKKSDYRRFRIRTIVGADDYGSMEEILTRRFTRGLEEKRLMNENKIEVKGFSNFPDLIMMDGGKGQVNVAIRVLTKLNLDIPVCGLVKDDFHKTRGIIYNNKEISLNEDSLGFKLIYRVQEEAHRFAISYHRSLRTKKMFKSELDDIKGIGEKRKVELLKHFQSIEKIKKASIEELSEVKGMNKLAAEELYNHFNKKKEGE</sequence>
<dbReference type="GO" id="GO:0006289">
    <property type="term" value="P:nucleotide-excision repair"/>
    <property type="evidence" value="ECO:0007669"/>
    <property type="project" value="UniProtKB-UniRule"/>
</dbReference>
<reference evidence="10 11" key="1">
    <citation type="submission" date="2019-09" db="EMBL/GenBank/DDBJ databases">
        <title>In-depth cultivation of the pig gut microbiome towards novel bacterial diversity and tailored functional studies.</title>
        <authorList>
            <person name="Wylensek D."/>
            <person name="Hitch T.C.A."/>
            <person name="Clavel T."/>
        </authorList>
    </citation>
    <scope>NUCLEOTIDE SEQUENCE [LARGE SCALE GENOMIC DNA]</scope>
    <source>
        <strain evidence="10 11">WCA3-693-APC-4?</strain>
    </source>
</reference>
<dbReference type="FunFam" id="3.40.1440.10:FF:000001">
    <property type="entry name" value="UvrABC system protein C"/>
    <property type="match status" value="1"/>
</dbReference>
<dbReference type="InterPro" id="IPR036876">
    <property type="entry name" value="UVR_dom_sf"/>
</dbReference>
<dbReference type="RefSeq" id="WP_154439201.1">
    <property type="nucleotide sequence ID" value="NZ_VUNQ01000007.1"/>
</dbReference>
<dbReference type="GO" id="GO:0003677">
    <property type="term" value="F:DNA binding"/>
    <property type="evidence" value="ECO:0007669"/>
    <property type="project" value="UniProtKB-UniRule"/>
</dbReference>
<evidence type="ECO:0000259" key="9">
    <source>
        <dbReference type="PROSITE" id="PS50165"/>
    </source>
</evidence>
<evidence type="ECO:0000313" key="11">
    <source>
        <dbReference type="Proteomes" id="UP000469523"/>
    </source>
</evidence>
<evidence type="ECO:0000256" key="5">
    <source>
        <dbReference type="ARBA" id="ARBA00023204"/>
    </source>
</evidence>
<evidence type="ECO:0000256" key="6">
    <source>
        <dbReference type="HAMAP-Rule" id="MF_00203"/>
    </source>
</evidence>
<dbReference type="InterPro" id="IPR001943">
    <property type="entry name" value="UVR_dom"/>
</dbReference>
<comment type="subunit">
    <text evidence="6">Interacts with UvrB in an incision complex.</text>
</comment>
<dbReference type="SMART" id="SM00465">
    <property type="entry name" value="GIYc"/>
    <property type="match status" value="1"/>
</dbReference>
<comment type="subcellular location">
    <subcellularLocation>
        <location evidence="6">Cytoplasm</location>
    </subcellularLocation>
</comment>